<reference evidence="7 8" key="1">
    <citation type="submission" date="2015-06" db="EMBL/GenBank/DDBJ databases">
        <title>Talaromyces atroroseus IBT 11181 draft genome.</title>
        <authorList>
            <person name="Rasmussen K.B."/>
            <person name="Rasmussen S."/>
            <person name="Petersen B."/>
            <person name="Sicheritz-Ponten T."/>
            <person name="Mortensen U.H."/>
            <person name="Thrane U."/>
        </authorList>
    </citation>
    <scope>NUCLEOTIDE SEQUENCE [LARGE SCALE GENOMIC DNA]</scope>
    <source>
        <strain evidence="7 8">IBT 11181</strain>
    </source>
</reference>
<keyword evidence="4" id="KW-0677">Repeat</keyword>
<comment type="subcellular location">
    <subcellularLocation>
        <location evidence="1">Nucleus</location>
        <location evidence="1">Nucleolus</location>
    </subcellularLocation>
</comment>
<dbReference type="InterPro" id="IPR011990">
    <property type="entry name" value="TPR-like_helical_dom_sf"/>
</dbReference>
<dbReference type="GO" id="GO:0032040">
    <property type="term" value="C:small-subunit processome"/>
    <property type="evidence" value="ECO:0007669"/>
    <property type="project" value="TreeGrafter"/>
</dbReference>
<dbReference type="Pfam" id="PF08640">
    <property type="entry name" value="U3_assoc_6"/>
    <property type="match status" value="1"/>
</dbReference>
<comment type="caution">
    <text evidence="7">The sequence shown here is derived from an EMBL/GenBank/DDBJ whole genome shotgun (WGS) entry which is preliminary data.</text>
</comment>
<dbReference type="PANTHER" id="PTHR23271:SF1">
    <property type="entry name" value="U3 SMALL NUCLEOLAR RNA-ASSOCIATED PROTEIN 6 HOMOLOG"/>
    <property type="match status" value="1"/>
</dbReference>
<dbReference type="SMART" id="SM00386">
    <property type="entry name" value="HAT"/>
    <property type="match status" value="4"/>
</dbReference>
<organism evidence="7 8">
    <name type="scientific">Talaromyces atroroseus</name>
    <dbReference type="NCBI Taxonomy" id="1441469"/>
    <lineage>
        <taxon>Eukaryota</taxon>
        <taxon>Fungi</taxon>
        <taxon>Dikarya</taxon>
        <taxon>Ascomycota</taxon>
        <taxon>Pezizomycotina</taxon>
        <taxon>Eurotiomycetes</taxon>
        <taxon>Eurotiomycetidae</taxon>
        <taxon>Eurotiales</taxon>
        <taxon>Trichocomaceae</taxon>
        <taxon>Talaromyces</taxon>
        <taxon>Talaromyces sect. Trachyspermi</taxon>
    </lineage>
</organism>
<dbReference type="GO" id="GO:0030515">
    <property type="term" value="F:snoRNA binding"/>
    <property type="evidence" value="ECO:0007669"/>
    <property type="project" value="InterPro"/>
</dbReference>
<protein>
    <recommendedName>
        <fullName evidence="6">U3 small nucleolar RNA-associated protein 6 N-terminal domain-containing protein</fullName>
    </recommendedName>
</protein>
<dbReference type="GeneID" id="31004084"/>
<dbReference type="OrthoDB" id="28112at2759"/>
<dbReference type="Gene3D" id="1.25.40.10">
    <property type="entry name" value="Tetratricopeptide repeat domain"/>
    <property type="match status" value="1"/>
</dbReference>
<dbReference type="RefSeq" id="XP_020120558.1">
    <property type="nucleotide sequence ID" value="XM_020266639.1"/>
</dbReference>
<evidence type="ECO:0000256" key="2">
    <source>
        <dbReference type="ARBA" id="ARBA00010734"/>
    </source>
</evidence>
<dbReference type="EMBL" id="LFMY01000005">
    <property type="protein sequence ID" value="OKL60437.1"/>
    <property type="molecule type" value="Genomic_DNA"/>
</dbReference>
<dbReference type="GO" id="GO:0034388">
    <property type="term" value="C:Pwp2p-containing subcomplex of 90S preribosome"/>
    <property type="evidence" value="ECO:0007669"/>
    <property type="project" value="TreeGrafter"/>
</dbReference>
<feature type="domain" description="U3 small nucleolar RNA-associated protein 6 N-terminal" evidence="6">
    <location>
        <begin position="10"/>
        <end position="81"/>
    </location>
</feature>
<evidence type="ECO:0000256" key="1">
    <source>
        <dbReference type="ARBA" id="ARBA00004604"/>
    </source>
</evidence>
<keyword evidence="3" id="KW-0698">rRNA processing</keyword>
<evidence type="ECO:0000256" key="3">
    <source>
        <dbReference type="ARBA" id="ARBA00022552"/>
    </source>
</evidence>
<keyword evidence="8" id="KW-1185">Reference proteome</keyword>
<gene>
    <name evidence="7" type="ORF">UA08_04329</name>
</gene>
<dbReference type="InterPro" id="IPR055347">
    <property type="entry name" value="UTP6_N"/>
</dbReference>
<dbReference type="Proteomes" id="UP000214365">
    <property type="component" value="Unassembled WGS sequence"/>
</dbReference>
<comment type="similarity">
    <text evidence="2">Belongs to the UTP6 family.</text>
</comment>
<dbReference type="PANTHER" id="PTHR23271">
    <property type="entry name" value="HEPATOCELLULAR CARCINOMA-ASSOCIATED ANTIGEN 66"/>
    <property type="match status" value="1"/>
</dbReference>
<evidence type="ECO:0000256" key="5">
    <source>
        <dbReference type="ARBA" id="ARBA00023242"/>
    </source>
</evidence>
<dbReference type="SUPFAM" id="SSF48452">
    <property type="entry name" value="TPR-like"/>
    <property type="match status" value="1"/>
</dbReference>
<dbReference type="InterPro" id="IPR003107">
    <property type="entry name" value="HAT"/>
</dbReference>
<dbReference type="InterPro" id="IPR013949">
    <property type="entry name" value="Utp6"/>
</dbReference>
<accession>A0A1Q5Q8I2</accession>
<dbReference type="STRING" id="1441469.A0A1Q5Q8I2"/>
<evidence type="ECO:0000313" key="8">
    <source>
        <dbReference type="Proteomes" id="UP000214365"/>
    </source>
</evidence>
<proteinExistence type="inferred from homology"/>
<sequence>MAAEKARFYLEKAVPELKEYEQKGIFNKDEIRSIAKKRSDFEHKVNSPGVSPSDFVRYIEYEMNLETLRKKRSKRFGIKATPQHAGRRVLFILDRATRKCPGSLGLWVQYIEYCRRQKMFRRLTDVFSDALRLHPANADLWIYAAKYALEEHADMTQARSYFQRGLRFCKSQRNMWIQYGRLECIYIAKLFARRQILGLDQPGKDRPTPTQAIDGDEDMIALPAITAEDVNPAAEKDDGLDEGALEALNSTPALTGAIPMAIFDAAMKESSDNLILAQEFFDMVFEFEGLPCLRKILEHIVTHQTVKSPSNYRVAICHIKLPVAGIKVTSPEFPRALGTSLSHMKKYQMEPNLAQELMKWLRPLSENEELDPALHKVVEITLENIQKNIQAKDIVDK</sequence>
<dbReference type="AlphaFoldDB" id="A0A1Q5Q8I2"/>
<evidence type="ECO:0000313" key="7">
    <source>
        <dbReference type="EMBL" id="OKL60437.1"/>
    </source>
</evidence>
<name>A0A1Q5Q8I2_TALAT</name>
<keyword evidence="5" id="KW-0539">Nucleus</keyword>
<dbReference type="GO" id="GO:0000462">
    <property type="term" value="P:maturation of SSU-rRNA from tricistronic rRNA transcript (SSU-rRNA, 5.8S rRNA, LSU-rRNA)"/>
    <property type="evidence" value="ECO:0007669"/>
    <property type="project" value="InterPro"/>
</dbReference>
<evidence type="ECO:0000256" key="4">
    <source>
        <dbReference type="ARBA" id="ARBA00022737"/>
    </source>
</evidence>
<evidence type="ECO:0000259" key="6">
    <source>
        <dbReference type="Pfam" id="PF08640"/>
    </source>
</evidence>